<dbReference type="Gene3D" id="2.115.10.20">
    <property type="entry name" value="Glycosyl hydrolase domain, family 43"/>
    <property type="match status" value="1"/>
</dbReference>
<reference evidence="4 5" key="1">
    <citation type="submission" date="2023-12" db="EMBL/GenBank/DDBJ databases">
        <authorList>
            <person name="Manesh M.J.H."/>
            <person name="Bing R.G."/>
            <person name="Willard D.J."/>
            <person name="Kelly R.M."/>
        </authorList>
    </citation>
    <scope>NUCLEOTIDE SEQUENCE [LARGE SCALE GENOMIC DNA]</scope>
    <source>
        <strain evidence="4 5">DSM 8977</strain>
    </source>
</reference>
<evidence type="ECO:0000256" key="1">
    <source>
        <dbReference type="ARBA" id="ARBA00022676"/>
    </source>
</evidence>
<dbReference type="InterPro" id="IPR023296">
    <property type="entry name" value="Glyco_hydro_beta-prop_sf"/>
</dbReference>
<organism evidence="4 5">
    <name type="scientific">Anaerocellum danielii</name>
    <dbReference type="NCBI Taxonomy" id="1387557"/>
    <lineage>
        <taxon>Bacteria</taxon>
        <taxon>Bacillati</taxon>
        <taxon>Bacillota</taxon>
        <taxon>Bacillota incertae sedis</taxon>
        <taxon>Caldicellulosiruptorales</taxon>
        <taxon>Caldicellulosiruptoraceae</taxon>
        <taxon>Anaerocellum</taxon>
    </lineage>
</organism>
<proteinExistence type="inferred from homology"/>
<evidence type="ECO:0000313" key="4">
    <source>
        <dbReference type="EMBL" id="WPX10113.1"/>
    </source>
</evidence>
<dbReference type="Proteomes" id="UP001322744">
    <property type="component" value="Chromosome"/>
</dbReference>
<dbReference type="PANTHER" id="PTHR34106">
    <property type="entry name" value="GLYCOSIDASE"/>
    <property type="match status" value="1"/>
</dbReference>
<dbReference type="Pfam" id="PF04041">
    <property type="entry name" value="Glyco_hydro_130"/>
    <property type="match status" value="1"/>
</dbReference>
<comment type="similarity">
    <text evidence="3">Belongs to the glycosyl hydrolase 130 family.</text>
</comment>
<dbReference type="RefSeq" id="WP_082054700.1">
    <property type="nucleotide sequence ID" value="NZ_CP139957.1"/>
</dbReference>
<keyword evidence="2" id="KW-0808">Transferase</keyword>
<dbReference type="EMBL" id="CP139957">
    <property type="protein sequence ID" value="WPX10113.1"/>
    <property type="molecule type" value="Genomic_DNA"/>
</dbReference>
<dbReference type="SUPFAM" id="SSF75005">
    <property type="entry name" value="Arabinanase/levansucrase/invertase"/>
    <property type="match status" value="1"/>
</dbReference>
<name>A0ABZ0U5U8_9FIRM</name>
<evidence type="ECO:0000256" key="3">
    <source>
        <dbReference type="ARBA" id="ARBA00024356"/>
    </source>
</evidence>
<gene>
    <name evidence="4" type="ORF">SOJ16_000656</name>
</gene>
<dbReference type="PANTHER" id="PTHR34106:SF5">
    <property type="entry name" value="GLYCOSIDASE"/>
    <property type="match status" value="1"/>
</dbReference>
<evidence type="ECO:0000313" key="5">
    <source>
        <dbReference type="Proteomes" id="UP001322744"/>
    </source>
</evidence>
<evidence type="ECO:0008006" key="6">
    <source>
        <dbReference type="Google" id="ProtNLM"/>
    </source>
</evidence>
<sequence>MHERIGDVNNVVFTCGAIVEDNTIYLYYGAADSCIALAFAEIDRILSILIEGDLQAK</sequence>
<dbReference type="InterPro" id="IPR007184">
    <property type="entry name" value="Mannoside_phosphorylase"/>
</dbReference>
<keyword evidence="1" id="KW-0328">Glycosyltransferase</keyword>
<evidence type="ECO:0000256" key="2">
    <source>
        <dbReference type="ARBA" id="ARBA00022679"/>
    </source>
</evidence>
<protein>
    <recommendedName>
        <fullName evidence="6">Glycosidase</fullName>
    </recommendedName>
</protein>
<keyword evidence="5" id="KW-1185">Reference proteome</keyword>
<accession>A0ABZ0U5U8</accession>